<reference evidence="1" key="1">
    <citation type="submission" date="2018-05" db="EMBL/GenBank/DDBJ databases">
        <authorList>
            <person name="Lanie J.A."/>
            <person name="Ng W.-L."/>
            <person name="Kazmierczak K.M."/>
            <person name="Andrzejewski T.M."/>
            <person name="Davidsen T.M."/>
            <person name="Wayne K.J."/>
            <person name="Tettelin H."/>
            <person name="Glass J.I."/>
            <person name="Rusch D."/>
            <person name="Podicherti R."/>
            <person name="Tsui H.-C.T."/>
            <person name="Winkler M.E."/>
        </authorList>
    </citation>
    <scope>NUCLEOTIDE SEQUENCE</scope>
</reference>
<proteinExistence type="predicted"/>
<evidence type="ECO:0000313" key="1">
    <source>
        <dbReference type="EMBL" id="SVD12689.1"/>
    </source>
</evidence>
<dbReference type="EMBL" id="UINC01131153">
    <property type="protein sequence ID" value="SVD12689.1"/>
    <property type="molecule type" value="Genomic_DNA"/>
</dbReference>
<accession>A0A382SRX6</accession>
<organism evidence="1">
    <name type="scientific">marine metagenome</name>
    <dbReference type="NCBI Taxonomy" id="408172"/>
    <lineage>
        <taxon>unclassified sequences</taxon>
        <taxon>metagenomes</taxon>
        <taxon>ecological metagenomes</taxon>
    </lineage>
</organism>
<sequence>MASTAVGPSTEMEWHNDGHTVVLRLNKAQLEVVEVTCPSDNGGPCASDGRSSTSSDGLGCLVQYFIQRFGME</sequence>
<dbReference type="AlphaFoldDB" id="A0A382SRX6"/>
<feature type="non-terminal residue" evidence="1">
    <location>
        <position position="72"/>
    </location>
</feature>
<protein>
    <submittedName>
        <fullName evidence="1">Uncharacterized protein</fullName>
    </submittedName>
</protein>
<gene>
    <name evidence="1" type="ORF">METZ01_LOCUS365543</name>
</gene>
<name>A0A382SRX6_9ZZZZ</name>